<evidence type="ECO:0000313" key="2">
    <source>
        <dbReference type="EMBL" id="GAA2148806.1"/>
    </source>
</evidence>
<dbReference type="Proteomes" id="UP001501020">
    <property type="component" value="Unassembled WGS sequence"/>
</dbReference>
<reference evidence="2 3" key="1">
    <citation type="journal article" date="2019" name="Int. J. Syst. Evol. Microbiol.">
        <title>The Global Catalogue of Microorganisms (GCM) 10K type strain sequencing project: providing services to taxonomists for standard genome sequencing and annotation.</title>
        <authorList>
            <consortium name="The Broad Institute Genomics Platform"/>
            <consortium name="The Broad Institute Genome Sequencing Center for Infectious Disease"/>
            <person name="Wu L."/>
            <person name="Ma J."/>
        </authorList>
    </citation>
    <scope>NUCLEOTIDE SEQUENCE [LARGE SCALE GENOMIC DNA]</scope>
    <source>
        <strain evidence="2 3">JCM 13850</strain>
    </source>
</reference>
<keyword evidence="1" id="KW-1133">Transmembrane helix</keyword>
<organism evidence="2 3">
    <name type="scientific">Actinomadura napierensis</name>
    <dbReference type="NCBI Taxonomy" id="267854"/>
    <lineage>
        <taxon>Bacteria</taxon>
        <taxon>Bacillati</taxon>
        <taxon>Actinomycetota</taxon>
        <taxon>Actinomycetes</taxon>
        <taxon>Streptosporangiales</taxon>
        <taxon>Thermomonosporaceae</taxon>
        <taxon>Actinomadura</taxon>
    </lineage>
</organism>
<evidence type="ECO:0000256" key="1">
    <source>
        <dbReference type="SAM" id="Phobius"/>
    </source>
</evidence>
<name>A0ABN2ZX10_9ACTN</name>
<dbReference type="EMBL" id="BAAAMR010000050">
    <property type="protein sequence ID" value="GAA2148806.1"/>
    <property type="molecule type" value="Genomic_DNA"/>
</dbReference>
<protein>
    <recommendedName>
        <fullName evidence="4">DUF4328 domain-containing protein</fullName>
    </recommendedName>
</protein>
<gene>
    <name evidence="2" type="ORF">GCM10009727_51920</name>
</gene>
<proteinExistence type="predicted"/>
<keyword evidence="1" id="KW-0812">Transmembrane</keyword>
<evidence type="ECO:0008006" key="4">
    <source>
        <dbReference type="Google" id="ProtNLM"/>
    </source>
</evidence>
<sequence length="81" mass="9032">MRKKFARGFPLIFAWGLLRVIGSCRSLRCVSMGTGRGPWVEDLTMTWVELLTAVVSMASAVVSVVDARLRARRDRHPAADE</sequence>
<evidence type="ECO:0000313" key="3">
    <source>
        <dbReference type="Proteomes" id="UP001501020"/>
    </source>
</evidence>
<feature type="transmembrane region" description="Helical" evidence="1">
    <location>
        <begin position="50"/>
        <end position="69"/>
    </location>
</feature>
<comment type="caution">
    <text evidence="2">The sequence shown here is derived from an EMBL/GenBank/DDBJ whole genome shotgun (WGS) entry which is preliminary data.</text>
</comment>
<keyword evidence="3" id="KW-1185">Reference proteome</keyword>
<keyword evidence="1" id="KW-0472">Membrane</keyword>
<accession>A0ABN2ZX10</accession>